<dbReference type="OrthoDB" id="9792992at2"/>
<dbReference type="PANTHER" id="PTHR34220:SF7">
    <property type="entry name" value="SENSOR HISTIDINE KINASE YPDA"/>
    <property type="match status" value="1"/>
</dbReference>
<comment type="caution">
    <text evidence="3">The sequence shown here is derived from an EMBL/GenBank/DDBJ whole genome shotgun (WGS) entry which is preliminary data.</text>
</comment>
<dbReference type="InterPro" id="IPR050640">
    <property type="entry name" value="Bact_2-comp_sensor_kinase"/>
</dbReference>
<dbReference type="Pfam" id="PF06580">
    <property type="entry name" value="His_kinase"/>
    <property type="match status" value="1"/>
</dbReference>
<evidence type="ECO:0000313" key="4">
    <source>
        <dbReference type="Proteomes" id="UP000309872"/>
    </source>
</evidence>
<dbReference type="PANTHER" id="PTHR34220">
    <property type="entry name" value="SENSOR HISTIDINE KINASE YPDA"/>
    <property type="match status" value="1"/>
</dbReference>
<dbReference type="InterPro" id="IPR036890">
    <property type="entry name" value="HATPase_C_sf"/>
</dbReference>
<organism evidence="3 4">
    <name type="scientific">Sphingobacterium alkalisoli</name>
    <dbReference type="NCBI Taxonomy" id="1874115"/>
    <lineage>
        <taxon>Bacteria</taxon>
        <taxon>Pseudomonadati</taxon>
        <taxon>Bacteroidota</taxon>
        <taxon>Sphingobacteriia</taxon>
        <taxon>Sphingobacteriales</taxon>
        <taxon>Sphingobacteriaceae</taxon>
        <taxon>Sphingobacterium</taxon>
    </lineage>
</organism>
<feature type="transmembrane region" description="Helical" evidence="1">
    <location>
        <begin position="67"/>
        <end position="85"/>
    </location>
</feature>
<accession>A0A4U0H4R9</accession>
<dbReference type="GO" id="GO:0000155">
    <property type="term" value="F:phosphorelay sensor kinase activity"/>
    <property type="evidence" value="ECO:0007669"/>
    <property type="project" value="InterPro"/>
</dbReference>
<sequence length="323" mass="37422">MKKSTILYFHLAFWSILFFSFFVSQFIFKHLTVQEYGKIARYGTYVIPISFYLGYLVAFQTRKRRKLLISIVAGLLALFAVIYILSPKTAAQLSIFFTTIPLWLTIGFIFKFFIDWFKKKEKINRLEKESLQSRLDLLKSNIAPHFIFNTLHNIDTLIFTHQNKASESIIRLADIMRYMLKDANVDRTVLQSEITNIENYIELEKLRWKDPLFLNLAVKGDFTKLEIAPMLLIPFVENAFKHSLDSNMKDGITISIEAQNRSLSFSCQNYFDGSSISTDGSHGIGLATVKKRLNLIYPHRHSLRISDSDGLYTVNLEITLDEN</sequence>
<proteinExistence type="predicted"/>
<name>A0A4U0H4R9_9SPHI</name>
<reference evidence="3 4" key="1">
    <citation type="submission" date="2019-04" db="EMBL/GenBank/DDBJ databases">
        <title>Sphingobacterium olei sp. nov., isolated from oil-contaminated soil.</title>
        <authorList>
            <person name="Liu B."/>
        </authorList>
    </citation>
    <scope>NUCLEOTIDE SEQUENCE [LARGE SCALE GENOMIC DNA]</scope>
    <source>
        <strain evidence="3 4">Y3L14</strain>
    </source>
</reference>
<dbReference type="AlphaFoldDB" id="A0A4U0H4R9"/>
<feature type="transmembrane region" description="Helical" evidence="1">
    <location>
        <begin position="39"/>
        <end position="58"/>
    </location>
</feature>
<dbReference type="InterPro" id="IPR010559">
    <property type="entry name" value="Sig_transdc_His_kin_internal"/>
</dbReference>
<dbReference type="Gene3D" id="3.30.565.10">
    <property type="entry name" value="Histidine kinase-like ATPase, C-terminal domain"/>
    <property type="match status" value="1"/>
</dbReference>
<protein>
    <recommendedName>
        <fullName evidence="2">Signal transduction histidine kinase internal region domain-containing protein</fullName>
    </recommendedName>
</protein>
<keyword evidence="1" id="KW-1133">Transmembrane helix</keyword>
<keyword evidence="1" id="KW-0812">Transmembrane</keyword>
<evidence type="ECO:0000259" key="2">
    <source>
        <dbReference type="Pfam" id="PF06580"/>
    </source>
</evidence>
<evidence type="ECO:0000313" key="3">
    <source>
        <dbReference type="EMBL" id="TJY66685.1"/>
    </source>
</evidence>
<keyword evidence="4" id="KW-1185">Reference proteome</keyword>
<dbReference type="EMBL" id="SUKA01000002">
    <property type="protein sequence ID" value="TJY66685.1"/>
    <property type="molecule type" value="Genomic_DNA"/>
</dbReference>
<gene>
    <name evidence="3" type="ORF">FAZ19_07135</name>
</gene>
<feature type="transmembrane region" description="Helical" evidence="1">
    <location>
        <begin position="7"/>
        <end position="27"/>
    </location>
</feature>
<feature type="transmembrane region" description="Helical" evidence="1">
    <location>
        <begin position="91"/>
        <end position="114"/>
    </location>
</feature>
<dbReference type="GO" id="GO:0016020">
    <property type="term" value="C:membrane"/>
    <property type="evidence" value="ECO:0007669"/>
    <property type="project" value="InterPro"/>
</dbReference>
<dbReference type="SUPFAM" id="SSF55874">
    <property type="entry name" value="ATPase domain of HSP90 chaperone/DNA topoisomerase II/histidine kinase"/>
    <property type="match status" value="1"/>
</dbReference>
<evidence type="ECO:0000256" key="1">
    <source>
        <dbReference type="SAM" id="Phobius"/>
    </source>
</evidence>
<dbReference type="RefSeq" id="WP_136820034.1">
    <property type="nucleotide sequence ID" value="NZ_BMJX01000002.1"/>
</dbReference>
<keyword evidence="1" id="KW-0472">Membrane</keyword>
<dbReference type="Proteomes" id="UP000309872">
    <property type="component" value="Unassembled WGS sequence"/>
</dbReference>
<feature type="domain" description="Signal transduction histidine kinase internal region" evidence="2">
    <location>
        <begin position="134"/>
        <end position="210"/>
    </location>
</feature>